<dbReference type="OrthoDB" id="4843507at2"/>
<feature type="transmembrane region" description="Helical" evidence="1">
    <location>
        <begin position="39"/>
        <end position="63"/>
    </location>
</feature>
<feature type="domain" description="GerMN" evidence="2">
    <location>
        <begin position="119"/>
        <end position="199"/>
    </location>
</feature>
<evidence type="ECO:0000256" key="1">
    <source>
        <dbReference type="SAM" id="Phobius"/>
    </source>
</evidence>
<organism evidence="3 4">
    <name type="scientific">Asanoa ferruginea</name>
    <dbReference type="NCBI Taxonomy" id="53367"/>
    <lineage>
        <taxon>Bacteria</taxon>
        <taxon>Bacillati</taxon>
        <taxon>Actinomycetota</taxon>
        <taxon>Actinomycetes</taxon>
        <taxon>Micromonosporales</taxon>
        <taxon>Micromonosporaceae</taxon>
        <taxon>Asanoa</taxon>
    </lineage>
</organism>
<evidence type="ECO:0000313" key="3">
    <source>
        <dbReference type="EMBL" id="REF98793.1"/>
    </source>
</evidence>
<comment type="caution">
    <text evidence="3">The sequence shown here is derived from an EMBL/GenBank/DDBJ whole genome shotgun (WGS) entry which is preliminary data.</text>
</comment>
<dbReference type="EMBL" id="QUMQ01000001">
    <property type="protein sequence ID" value="REF98793.1"/>
    <property type="molecule type" value="Genomic_DNA"/>
</dbReference>
<evidence type="ECO:0000313" key="4">
    <source>
        <dbReference type="Proteomes" id="UP000256913"/>
    </source>
</evidence>
<proteinExistence type="predicted"/>
<keyword evidence="1" id="KW-1133">Transmembrane helix</keyword>
<accession>A0A3D9ZS32</accession>
<dbReference type="RefSeq" id="WP_116070036.1">
    <property type="nucleotide sequence ID" value="NZ_BONB01000024.1"/>
</dbReference>
<evidence type="ECO:0000259" key="2">
    <source>
        <dbReference type="SMART" id="SM00909"/>
    </source>
</evidence>
<keyword evidence="4" id="KW-1185">Reference proteome</keyword>
<protein>
    <submittedName>
        <fullName evidence="3">Sporulation and spore germination protein</fullName>
    </submittedName>
</protein>
<keyword evidence="1" id="KW-0812">Transmembrane</keyword>
<name>A0A3D9ZS32_9ACTN</name>
<dbReference type="Pfam" id="PF10646">
    <property type="entry name" value="Germane"/>
    <property type="match status" value="1"/>
</dbReference>
<gene>
    <name evidence="3" type="ORF">DFJ67_4813</name>
</gene>
<keyword evidence="1" id="KW-0472">Membrane</keyword>
<dbReference type="Proteomes" id="UP000256913">
    <property type="component" value="Unassembled WGS sequence"/>
</dbReference>
<dbReference type="AlphaFoldDB" id="A0A3D9ZS32"/>
<sequence>MTIDDVIRRALDAEAATVDVRPDALATIRARTGRRRARFAVKAWIGGGLAVAAAAATAAVFVLDAPPPAPPAPPATTTEPPASPERLLAVYYVGPDRGDRLVREFHRAAPATGAAADQVRAALGLMFAGVPADPDYASAWPAGVAVRGVTVTGDVATVDLGGATPPTPIAAQQLVWTVTAVSGLKGVRIGSGSVLHRAAAVETLAPVWLINPQHGDVVRTLKVHVAGFAGRCRLVIRTSAGRVVSDEQLTLSGGSPAQREAQLTAVVAPGDYVLTVTVDGGVDDHVVRVE</sequence>
<reference evidence="3 4" key="1">
    <citation type="submission" date="2018-08" db="EMBL/GenBank/DDBJ databases">
        <title>Sequencing the genomes of 1000 actinobacteria strains.</title>
        <authorList>
            <person name="Klenk H.-P."/>
        </authorList>
    </citation>
    <scope>NUCLEOTIDE SEQUENCE [LARGE SCALE GENOMIC DNA]</scope>
    <source>
        <strain evidence="3 4">DSM 44099</strain>
    </source>
</reference>
<dbReference type="InterPro" id="IPR019606">
    <property type="entry name" value="GerMN"/>
</dbReference>
<dbReference type="SMART" id="SM00909">
    <property type="entry name" value="Germane"/>
    <property type="match status" value="1"/>
</dbReference>